<dbReference type="RefSeq" id="WP_169261640.1">
    <property type="nucleotide sequence ID" value="NZ_WTVQ01000033.1"/>
</dbReference>
<proteinExistence type="predicted"/>
<name>A0ABX1QHH3_9RHOO</name>
<comment type="caution">
    <text evidence="1">The sequence shown here is derived from an EMBL/GenBank/DDBJ whole genome shotgun (WGS) entry which is preliminary data.</text>
</comment>
<gene>
    <name evidence="1" type="ORF">GPA25_17180</name>
</gene>
<evidence type="ECO:0000313" key="2">
    <source>
        <dbReference type="Proteomes" id="UP000648984"/>
    </source>
</evidence>
<dbReference type="InterPro" id="IPR011008">
    <property type="entry name" value="Dimeric_a/b-barrel"/>
</dbReference>
<dbReference type="Proteomes" id="UP000648984">
    <property type="component" value="Unassembled WGS sequence"/>
</dbReference>
<dbReference type="EMBL" id="WTVQ01000033">
    <property type="protein sequence ID" value="NMG76495.1"/>
    <property type="molecule type" value="Genomic_DNA"/>
</dbReference>
<evidence type="ECO:0000313" key="1">
    <source>
        <dbReference type="EMBL" id="NMG76495.1"/>
    </source>
</evidence>
<protein>
    <recommendedName>
        <fullName evidence="3">EthD domain-containing protein</fullName>
    </recommendedName>
</protein>
<organism evidence="1 2">
    <name type="scientific">Aromatoleum diolicum</name>
    <dbReference type="NCBI Taxonomy" id="75796"/>
    <lineage>
        <taxon>Bacteria</taxon>
        <taxon>Pseudomonadati</taxon>
        <taxon>Pseudomonadota</taxon>
        <taxon>Betaproteobacteria</taxon>
        <taxon>Rhodocyclales</taxon>
        <taxon>Rhodocyclaceae</taxon>
        <taxon>Aromatoleum</taxon>
    </lineage>
</organism>
<accession>A0ABX1QHH3</accession>
<keyword evidence="2" id="KW-1185">Reference proteome</keyword>
<sequence length="240" mass="26631">MEKIIYALWRDPRSERAAFIGRLRSELAPRLVELGARGVQLNLSDAAADGAAPTLRAVQAPIVAFVSIWVDSANDPLRKPFDEAIGACAARFAAWLVSESQPMRNTRFPPAAGQRTEGFAQMALFRRPPRIDRESWLDVWLGSHTQIAIDTQDTFLYVQNVVTRALTFDAPPCDAIVEEGFPPAAFGNLQAFYGAVGDEEKFQQNVLAMRASCKRFIDMDKLDVVQTSQYVVLSPRWTAG</sequence>
<dbReference type="SUPFAM" id="SSF54909">
    <property type="entry name" value="Dimeric alpha+beta barrel"/>
    <property type="match status" value="1"/>
</dbReference>
<evidence type="ECO:0008006" key="3">
    <source>
        <dbReference type="Google" id="ProtNLM"/>
    </source>
</evidence>
<reference evidence="1 2" key="1">
    <citation type="submission" date="2019-12" db="EMBL/GenBank/DDBJ databases">
        <title>Comparative genomics gives insights into the taxonomy of the Azoarcus-Aromatoleum group and reveals separate origins of nif in the plant-associated Azoarcus and non-plant-associated Aromatoleum sub-groups.</title>
        <authorList>
            <person name="Lafos M."/>
            <person name="Maluk M."/>
            <person name="Batista M."/>
            <person name="Junghare M."/>
            <person name="Carmona M."/>
            <person name="Faoro H."/>
            <person name="Cruz L.M."/>
            <person name="Battistoni F."/>
            <person name="De Souza E."/>
            <person name="Pedrosa F."/>
            <person name="Chen W.-M."/>
            <person name="Poole P.S."/>
            <person name="Dixon R.A."/>
            <person name="James E.K."/>
        </authorList>
    </citation>
    <scope>NUCLEOTIDE SEQUENCE [LARGE SCALE GENOMIC DNA]</scope>
    <source>
        <strain evidence="1 2">22Lin</strain>
    </source>
</reference>